<dbReference type="InterPro" id="IPR035897">
    <property type="entry name" value="Toll_tir_struct_dom_sf"/>
</dbReference>
<keyword evidence="3 9" id="KW-0812">Transmembrane</keyword>
<feature type="domain" description="TIR" evidence="11">
    <location>
        <begin position="450"/>
        <end position="576"/>
    </location>
</feature>
<dbReference type="InterPro" id="IPR007110">
    <property type="entry name" value="Ig-like_dom"/>
</dbReference>
<keyword evidence="7" id="KW-0520">NAD</keyword>
<evidence type="ECO:0000313" key="14">
    <source>
        <dbReference type="Proteomes" id="UP001159405"/>
    </source>
</evidence>
<dbReference type="InterPro" id="IPR036179">
    <property type="entry name" value="Ig-like_dom_sf"/>
</dbReference>
<dbReference type="CDD" id="cd00096">
    <property type="entry name" value="Ig"/>
    <property type="match status" value="1"/>
</dbReference>
<comment type="similarity">
    <text evidence="2">Belongs to the interleukin-1 receptor family.</text>
</comment>
<dbReference type="Pfam" id="PF07679">
    <property type="entry name" value="I-set"/>
    <property type="match status" value="1"/>
</dbReference>
<protein>
    <submittedName>
        <fullName evidence="13">Uncharacterized protein</fullName>
    </submittedName>
</protein>
<dbReference type="SMART" id="SM00409">
    <property type="entry name" value="IG"/>
    <property type="match status" value="2"/>
</dbReference>
<evidence type="ECO:0000256" key="10">
    <source>
        <dbReference type="SAM" id="SignalP"/>
    </source>
</evidence>
<evidence type="ECO:0000259" key="11">
    <source>
        <dbReference type="PROSITE" id="PS50104"/>
    </source>
</evidence>
<feature type="domain" description="Ig-like" evidence="12">
    <location>
        <begin position="214"/>
        <end position="312"/>
    </location>
</feature>
<keyword evidence="6 9" id="KW-1133">Transmembrane helix</keyword>
<keyword evidence="14" id="KW-1185">Reference proteome</keyword>
<evidence type="ECO:0000256" key="1">
    <source>
        <dbReference type="ARBA" id="ARBA00004370"/>
    </source>
</evidence>
<dbReference type="InterPro" id="IPR013151">
    <property type="entry name" value="Immunoglobulin_dom"/>
</dbReference>
<evidence type="ECO:0000313" key="13">
    <source>
        <dbReference type="EMBL" id="CAH3165727.1"/>
    </source>
</evidence>
<dbReference type="PROSITE" id="PS50835">
    <property type="entry name" value="IG_LIKE"/>
    <property type="match status" value="2"/>
</dbReference>
<dbReference type="PROSITE" id="PS50104">
    <property type="entry name" value="TIR"/>
    <property type="match status" value="1"/>
</dbReference>
<dbReference type="PANTHER" id="PTHR24365:SF541">
    <property type="entry name" value="PROTEIN TOLL-RELATED"/>
    <property type="match status" value="1"/>
</dbReference>
<proteinExistence type="inferred from homology"/>
<dbReference type="InterPro" id="IPR003599">
    <property type="entry name" value="Ig_sub"/>
</dbReference>
<name>A0ABN8QJF9_9CNID</name>
<dbReference type="SMART" id="SM00255">
    <property type="entry name" value="TIR"/>
    <property type="match status" value="1"/>
</dbReference>
<dbReference type="Gene3D" id="2.60.40.10">
    <property type="entry name" value="Immunoglobulins"/>
    <property type="match status" value="2"/>
</dbReference>
<evidence type="ECO:0000256" key="8">
    <source>
        <dbReference type="ARBA" id="ARBA00023136"/>
    </source>
</evidence>
<dbReference type="SMART" id="SM00408">
    <property type="entry name" value="IGc2"/>
    <property type="match status" value="2"/>
</dbReference>
<dbReference type="EMBL" id="CALNXK010000134">
    <property type="protein sequence ID" value="CAH3165727.1"/>
    <property type="molecule type" value="Genomic_DNA"/>
</dbReference>
<dbReference type="PANTHER" id="PTHR24365">
    <property type="entry name" value="TOLL-LIKE RECEPTOR"/>
    <property type="match status" value="1"/>
</dbReference>
<evidence type="ECO:0000259" key="12">
    <source>
        <dbReference type="PROSITE" id="PS50835"/>
    </source>
</evidence>
<evidence type="ECO:0000256" key="4">
    <source>
        <dbReference type="ARBA" id="ARBA00022729"/>
    </source>
</evidence>
<dbReference type="InterPro" id="IPR000157">
    <property type="entry name" value="TIR_dom"/>
</dbReference>
<accession>A0ABN8QJF9</accession>
<evidence type="ECO:0000256" key="2">
    <source>
        <dbReference type="ARBA" id="ARBA00009752"/>
    </source>
</evidence>
<evidence type="ECO:0000256" key="5">
    <source>
        <dbReference type="ARBA" id="ARBA00022801"/>
    </source>
</evidence>
<feature type="domain" description="Ig-like" evidence="12">
    <location>
        <begin position="115"/>
        <end position="206"/>
    </location>
</feature>
<reference evidence="13 14" key="1">
    <citation type="submission" date="2022-05" db="EMBL/GenBank/DDBJ databases">
        <authorList>
            <consortium name="Genoscope - CEA"/>
            <person name="William W."/>
        </authorList>
    </citation>
    <scope>NUCLEOTIDE SEQUENCE [LARGE SCALE GENOMIC DNA]</scope>
</reference>
<dbReference type="Pfam" id="PF13676">
    <property type="entry name" value="TIR_2"/>
    <property type="match status" value="1"/>
</dbReference>
<sequence length="592" mass="65913">MAMVPKEFLMFITVYSVVVTGSELLGHQSTCHFQIVYCSCKEMFGVDLIVTVEKCVYDLKEGDEKSVCSRETVMEKCSKGTFSLRRQRRAGSLNLSCNNGTILPPVSLPTKRGPPKVNMISGNSRNVMRDEYVKFHCKVFSNLAANVTWLLNGLPLTGQMNFSDQYSFLECRTVLQIEKVLSRDSGNYTCLVKNEMGQAMASSYLTVKAKYEGPYILDFGLEGKTGMQGVAVTGTSLNLTCRTQNTAVQNSFFKDGFLKREDRIRVTWYQMGDVGQNIKVAKLEIKNVTLADSGNYTCKSILHGIAKDKTFSLRIVYPPGSYHNSSSDEAVSITNCPPVDNPTDASNSKMEKGEQQSSHITSMQIAGIVCGSLVAVVILVLVSLCVVKKWKLLSSYKTRRASSNPNNLLSFPCEHCEPPVADSDLNGLCEPSSIQCSQIVKRPPEIDCKAMYDVFICYSNKDVTWVKGLLEELEKRGFVCCVDFKDFIPGAAIVENISQAIYCSRKTVAVLTPDFVNSEWCNHELQKALQRIHSHQVVPVMLRSCAVPLILQGTSYLDWENCHVKPNFWPMLEKALRLPSNNCINCVENNSS</sequence>
<dbReference type="InterPro" id="IPR013098">
    <property type="entry name" value="Ig_I-set"/>
</dbReference>
<dbReference type="Gene3D" id="3.40.50.10140">
    <property type="entry name" value="Toll/interleukin-1 receptor homology (TIR) domain"/>
    <property type="match status" value="1"/>
</dbReference>
<feature type="chain" id="PRO_5046219004" evidence="10">
    <location>
        <begin position="22"/>
        <end position="592"/>
    </location>
</feature>
<gene>
    <name evidence="13" type="ORF">PLOB_00007381</name>
</gene>
<keyword evidence="8 9" id="KW-0472">Membrane</keyword>
<dbReference type="InterPro" id="IPR003598">
    <property type="entry name" value="Ig_sub2"/>
</dbReference>
<evidence type="ECO:0000256" key="3">
    <source>
        <dbReference type="ARBA" id="ARBA00022692"/>
    </source>
</evidence>
<dbReference type="SUPFAM" id="SSF52200">
    <property type="entry name" value="Toll/Interleukin receptor TIR domain"/>
    <property type="match status" value="1"/>
</dbReference>
<feature type="signal peptide" evidence="10">
    <location>
        <begin position="1"/>
        <end position="21"/>
    </location>
</feature>
<keyword evidence="5" id="KW-0378">Hydrolase</keyword>
<dbReference type="SUPFAM" id="SSF48726">
    <property type="entry name" value="Immunoglobulin"/>
    <property type="match status" value="2"/>
</dbReference>
<evidence type="ECO:0000256" key="6">
    <source>
        <dbReference type="ARBA" id="ARBA00022989"/>
    </source>
</evidence>
<evidence type="ECO:0000256" key="9">
    <source>
        <dbReference type="SAM" id="Phobius"/>
    </source>
</evidence>
<keyword evidence="4 10" id="KW-0732">Signal</keyword>
<organism evidence="13 14">
    <name type="scientific">Porites lobata</name>
    <dbReference type="NCBI Taxonomy" id="104759"/>
    <lineage>
        <taxon>Eukaryota</taxon>
        <taxon>Metazoa</taxon>
        <taxon>Cnidaria</taxon>
        <taxon>Anthozoa</taxon>
        <taxon>Hexacorallia</taxon>
        <taxon>Scleractinia</taxon>
        <taxon>Fungiina</taxon>
        <taxon>Poritidae</taxon>
        <taxon>Porites</taxon>
    </lineage>
</organism>
<dbReference type="Proteomes" id="UP001159405">
    <property type="component" value="Unassembled WGS sequence"/>
</dbReference>
<feature type="transmembrane region" description="Helical" evidence="9">
    <location>
        <begin position="365"/>
        <end position="387"/>
    </location>
</feature>
<comment type="subcellular location">
    <subcellularLocation>
        <location evidence="1">Membrane</location>
    </subcellularLocation>
</comment>
<dbReference type="InterPro" id="IPR013783">
    <property type="entry name" value="Ig-like_fold"/>
</dbReference>
<comment type="caution">
    <text evidence="13">The sequence shown here is derived from an EMBL/GenBank/DDBJ whole genome shotgun (WGS) entry which is preliminary data.</text>
</comment>
<dbReference type="Pfam" id="PF00047">
    <property type="entry name" value="ig"/>
    <property type="match status" value="1"/>
</dbReference>
<evidence type="ECO:0000256" key="7">
    <source>
        <dbReference type="ARBA" id="ARBA00023027"/>
    </source>
</evidence>